<dbReference type="InterPro" id="IPR036812">
    <property type="entry name" value="NAD(P)_OxRdtase_dom_sf"/>
</dbReference>
<proteinExistence type="inferred from homology"/>
<dbReference type="PANTHER" id="PTHR43364">
    <property type="entry name" value="NADH-SPECIFIC METHYLGLYOXAL REDUCTASE-RELATED"/>
    <property type="match status" value="1"/>
</dbReference>
<dbReference type="InterPro" id="IPR023210">
    <property type="entry name" value="NADP_OxRdtase_dom"/>
</dbReference>
<sequence>MASEIPTSNPRVILGLMTFGPPGAESKGARITSLREYEDCLDYLQQCGYFEIDTARVYIDGEQEAFTREAKWKERGLKLATKCFPTEPGMHKKDRLKAILDKSLQELGTDCVDIFYLHAPDRTVPFLETLEACNELFEEGKFRQLGLSNYSAWEVAEIYNVAEAHAWVKPTTYQAMYNAITRTIDEELIPCCRKYGIDIVVYNPLAGGILSGKYKSNEVPNEGRYSDAVAGEGKMYRERYFRNASFDALRLIEPVVLKHNLSLIEVALRWCVHHSKLKVADGNDGVIIGVSSVGQLKDNLQHLKKGPLPDEIVQVLDDAWFTITKATAPLYWR</sequence>
<comment type="caution">
    <text evidence="4">The sequence shown here is derived from an EMBL/GenBank/DDBJ whole genome shotgun (WGS) entry which is preliminary data.</text>
</comment>
<dbReference type="GO" id="GO:0016491">
    <property type="term" value="F:oxidoreductase activity"/>
    <property type="evidence" value="ECO:0007669"/>
    <property type="project" value="UniProtKB-KW"/>
</dbReference>
<gene>
    <name evidence="4" type="ORF">H2200_010283</name>
</gene>
<dbReference type="PRINTS" id="PR00069">
    <property type="entry name" value="ALDKETRDTASE"/>
</dbReference>
<dbReference type="PANTHER" id="PTHR43364:SF4">
    <property type="entry name" value="NAD(P)-LINKED OXIDOREDUCTASE SUPERFAMILY PROTEIN"/>
    <property type="match status" value="1"/>
</dbReference>
<dbReference type="Pfam" id="PF00248">
    <property type="entry name" value="Aldo_ket_red"/>
    <property type="match status" value="1"/>
</dbReference>
<name>A0AA39CE49_9EURO</name>
<dbReference type="InterPro" id="IPR020471">
    <property type="entry name" value="AKR"/>
</dbReference>
<protein>
    <recommendedName>
        <fullName evidence="3">NADP-dependent oxidoreductase domain-containing protein</fullName>
    </recommendedName>
</protein>
<dbReference type="InterPro" id="IPR050523">
    <property type="entry name" value="AKR_Detox_Biosynth"/>
</dbReference>
<evidence type="ECO:0000313" key="4">
    <source>
        <dbReference type="EMBL" id="KAJ9604894.1"/>
    </source>
</evidence>
<keyword evidence="5" id="KW-1185">Reference proteome</keyword>
<evidence type="ECO:0000313" key="5">
    <source>
        <dbReference type="Proteomes" id="UP001172673"/>
    </source>
</evidence>
<dbReference type="CDD" id="cd19075">
    <property type="entry name" value="AKR_AKR7A1-5"/>
    <property type="match status" value="1"/>
</dbReference>
<organism evidence="4 5">
    <name type="scientific">Cladophialophora chaetospira</name>
    <dbReference type="NCBI Taxonomy" id="386627"/>
    <lineage>
        <taxon>Eukaryota</taxon>
        <taxon>Fungi</taxon>
        <taxon>Dikarya</taxon>
        <taxon>Ascomycota</taxon>
        <taxon>Pezizomycotina</taxon>
        <taxon>Eurotiomycetes</taxon>
        <taxon>Chaetothyriomycetidae</taxon>
        <taxon>Chaetothyriales</taxon>
        <taxon>Herpotrichiellaceae</taxon>
        <taxon>Cladophialophora</taxon>
    </lineage>
</organism>
<evidence type="ECO:0000256" key="2">
    <source>
        <dbReference type="ARBA" id="ARBA00038157"/>
    </source>
</evidence>
<dbReference type="SUPFAM" id="SSF51430">
    <property type="entry name" value="NAD(P)-linked oxidoreductase"/>
    <property type="match status" value="1"/>
</dbReference>
<keyword evidence="1" id="KW-0560">Oxidoreductase</keyword>
<evidence type="ECO:0000259" key="3">
    <source>
        <dbReference type="Pfam" id="PF00248"/>
    </source>
</evidence>
<dbReference type="Proteomes" id="UP001172673">
    <property type="component" value="Unassembled WGS sequence"/>
</dbReference>
<feature type="domain" description="NADP-dependent oxidoreductase" evidence="3">
    <location>
        <begin position="12"/>
        <end position="319"/>
    </location>
</feature>
<comment type="similarity">
    <text evidence="2">Belongs to the aldo/keto reductase family. Aldo/keto reductase 2 subfamily.</text>
</comment>
<dbReference type="Gene3D" id="3.20.20.100">
    <property type="entry name" value="NADP-dependent oxidoreductase domain"/>
    <property type="match status" value="1"/>
</dbReference>
<dbReference type="EMBL" id="JAPDRK010000017">
    <property type="protein sequence ID" value="KAJ9604894.1"/>
    <property type="molecule type" value="Genomic_DNA"/>
</dbReference>
<reference evidence="4" key="1">
    <citation type="submission" date="2022-10" db="EMBL/GenBank/DDBJ databases">
        <title>Culturing micro-colonial fungi from biological soil crusts in the Mojave desert and describing Neophaeococcomyces mojavensis, and introducing the new genera and species Taxawa tesnikishii.</title>
        <authorList>
            <person name="Kurbessoian T."/>
            <person name="Stajich J.E."/>
        </authorList>
    </citation>
    <scope>NUCLEOTIDE SEQUENCE</scope>
    <source>
        <strain evidence="4">TK_41</strain>
    </source>
</reference>
<accession>A0AA39CE49</accession>
<dbReference type="AlphaFoldDB" id="A0AA39CE49"/>
<evidence type="ECO:0000256" key="1">
    <source>
        <dbReference type="ARBA" id="ARBA00023002"/>
    </source>
</evidence>